<dbReference type="Proteomes" id="UP000198906">
    <property type="component" value="Unassembled WGS sequence"/>
</dbReference>
<accession>A0A1C6SBA9</accession>
<evidence type="ECO:0000313" key="2">
    <source>
        <dbReference type="Proteomes" id="UP000198906"/>
    </source>
</evidence>
<evidence type="ECO:0000313" key="1">
    <source>
        <dbReference type="EMBL" id="SCL26788.1"/>
    </source>
</evidence>
<dbReference type="EMBL" id="FMHU01000002">
    <property type="protein sequence ID" value="SCL26788.1"/>
    <property type="molecule type" value="Genomic_DNA"/>
</dbReference>
<protein>
    <recommendedName>
        <fullName evidence="3">L-seryl-tRNA(Ser) seleniumtransferase</fullName>
    </recommendedName>
</protein>
<evidence type="ECO:0008006" key="3">
    <source>
        <dbReference type="Google" id="ProtNLM"/>
    </source>
</evidence>
<name>A0A1C6SBA9_9ACTN</name>
<gene>
    <name evidence="1" type="ORF">GA0074694_4621</name>
</gene>
<reference evidence="2" key="1">
    <citation type="submission" date="2016-06" db="EMBL/GenBank/DDBJ databases">
        <authorList>
            <person name="Varghese N."/>
        </authorList>
    </citation>
    <scope>NUCLEOTIDE SEQUENCE [LARGE SCALE GENOMIC DNA]</scope>
    <source>
        <strain evidence="2">DSM 46123</strain>
    </source>
</reference>
<keyword evidence="2" id="KW-1185">Reference proteome</keyword>
<proteinExistence type="predicted"/>
<dbReference type="AlphaFoldDB" id="A0A1C6SBA9"/>
<dbReference type="STRING" id="47866.GA0074694_4621"/>
<organism evidence="1 2">
    <name type="scientific">Micromonospora inyonensis</name>
    <dbReference type="NCBI Taxonomy" id="47866"/>
    <lineage>
        <taxon>Bacteria</taxon>
        <taxon>Bacillati</taxon>
        <taxon>Actinomycetota</taxon>
        <taxon>Actinomycetes</taxon>
        <taxon>Micromonosporales</taxon>
        <taxon>Micromonosporaceae</taxon>
        <taxon>Micromonospora</taxon>
    </lineage>
</organism>
<dbReference type="Gene3D" id="3.90.1150.180">
    <property type="match status" value="1"/>
</dbReference>
<sequence length="58" mass="6120">MELPSWAVVLPEGFAEPLRVGDPPVLGRVVRGRLLLDLRCVPESADEVLGAAVARVAG</sequence>